<feature type="non-terminal residue" evidence="9">
    <location>
        <position position="1"/>
    </location>
</feature>
<dbReference type="Gene3D" id="1.10.10.10">
    <property type="entry name" value="Winged helix-like DNA-binding domain superfamily/Winged helix DNA-binding domain"/>
    <property type="match status" value="2"/>
</dbReference>
<dbReference type="InterPro" id="IPR001523">
    <property type="entry name" value="Paired_dom"/>
</dbReference>
<dbReference type="SMART" id="SM00351">
    <property type="entry name" value="PAX"/>
    <property type="match status" value="1"/>
</dbReference>
<keyword evidence="7" id="KW-0539">Nucleus</keyword>
<dbReference type="Pfam" id="PF00292">
    <property type="entry name" value="PAX"/>
    <property type="match status" value="1"/>
</dbReference>
<proteinExistence type="predicted"/>
<evidence type="ECO:0000313" key="10">
    <source>
        <dbReference type="Proteomes" id="UP000001593"/>
    </source>
</evidence>
<evidence type="ECO:0000256" key="3">
    <source>
        <dbReference type="ARBA" id="ARBA00022724"/>
    </source>
</evidence>
<dbReference type="Proteomes" id="UP000001593">
    <property type="component" value="Unassembled WGS sequence"/>
</dbReference>
<dbReference type="AlphaFoldDB" id="A7SUW0"/>
<dbReference type="InterPro" id="IPR036388">
    <property type="entry name" value="WH-like_DNA-bd_sf"/>
</dbReference>
<feature type="non-terminal residue" evidence="9">
    <location>
        <position position="126"/>
    </location>
</feature>
<gene>
    <name evidence="9" type="ORF">NEMVEDRAFT_v1g133019</name>
</gene>
<evidence type="ECO:0000259" key="8">
    <source>
        <dbReference type="PROSITE" id="PS51057"/>
    </source>
</evidence>
<dbReference type="SUPFAM" id="SSF46689">
    <property type="entry name" value="Homeodomain-like"/>
    <property type="match status" value="1"/>
</dbReference>
<reference evidence="9 10" key="1">
    <citation type="journal article" date="2007" name="Science">
        <title>Sea anemone genome reveals ancestral eumetazoan gene repertoire and genomic organization.</title>
        <authorList>
            <person name="Putnam N.H."/>
            <person name="Srivastava M."/>
            <person name="Hellsten U."/>
            <person name="Dirks B."/>
            <person name="Chapman J."/>
            <person name="Salamov A."/>
            <person name="Terry A."/>
            <person name="Shapiro H."/>
            <person name="Lindquist E."/>
            <person name="Kapitonov V.V."/>
            <person name="Jurka J."/>
            <person name="Genikhovich G."/>
            <person name="Grigoriev I.V."/>
            <person name="Lucas S.M."/>
            <person name="Steele R.E."/>
            <person name="Finnerty J.R."/>
            <person name="Technau U."/>
            <person name="Martindale M.Q."/>
            <person name="Rokhsar D.S."/>
        </authorList>
    </citation>
    <scope>NUCLEOTIDE SEQUENCE [LARGE SCALE GENOMIC DNA]</scope>
    <source>
        <strain evidence="10">CH2 X CH6</strain>
    </source>
</reference>
<dbReference type="HOGENOM" id="CLU_019281_6_2_1"/>
<evidence type="ECO:0000313" key="9">
    <source>
        <dbReference type="EMBL" id="EDO32510.1"/>
    </source>
</evidence>
<evidence type="ECO:0000256" key="5">
    <source>
        <dbReference type="ARBA" id="ARBA00023125"/>
    </source>
</evidence>
<dbReference type="InterPro" id="IPR009057">
    <property type="entry name" value="Homeodomain-like_sf"/>
</dbReference>
<dbReference type="OMA" id="QPRIFAW"/>
<dbReference type="GO" id="GO:0006355">
    <property type="term" value="P:regulation of DNA-templated transcription"/>
    <property type="evidence" value="ECO:0007669"/>
    <property type="project" value="InterPro"/>
</dbReference>
<dbReference type="KEGG" id="nve:5503607"/>
<evidence type="ECO:0000256" key="6">
    <source>
        <dbReference type="ARBA" id="ARBA00023163"/>
    </source>
</evidence>
<keyword evidence="3" id="KW-0563">Paired box</keyword>
<evidence type="ECO:0000256" key="7">
    <source>
        <dbReference type="ARBA" id="ARBA00023242"/>
    </source>
</evidence>
<dbReference type="PANTHER" id="PTHR45636">
    <property type="entry name" value="PAIRED BOX PROTEIN PAX-6-RELATED-RELATED"/>
    <property type="match status" value="1"/>
</dbReference>
<keyword evidence="10" id="KW-1185">Reference proteome</keyword>
<evidence type="ECO:0000256" key="4">
    <source>
        <dbReference type="ARBA" id="ARBA00023015"/>
    </source>
</evidence>
<dbReference type="FunFam" id="1.10.10.10:FF:000003">
    <property type="entry name" value="Paired box protein Pax-6"/>
    <property type="match status" value="1"/>
</dbReference>
<keyword evidence="4" id="KW-0805">Transcription regulation</keyword>
<dbReference type="EMBL" id="DS469820">
    <property type="protein sequence ID" value="EDO32510.1"/>
    <property type="molecule type" value="Genomic_DNA"/>
</dbReference>
<dbReference type="PANTHER" id="PTHR45636:SF49">
    <property type="entry name" value="PAIRED BOX PROTEIN 3 HOMOLOG"/>
    <property type="match status" value="1"/>
</dbReference>
<name>A7SUW0_NEMVE</name>
<sequence length="126" mass="14215">VNQLGGGYVNGKPLPREIRIQIIELARSGVRPCEISRRLKITHGCISKLLAKFQKTGSLEPGTVYKGRPRVVTSQIEKKIDQYRAEQPGIFSWEIRDQLLQEGICDRSEVPSLSSISRIVKRKVSE</sequence>
<dbReference type="PRINTS" id="PR00027">
    <property type="entry name" value="PAIREDBOX"/>
</dbReference>
<evidence type="ECO:0000256" key="2">
    <source>
        <dbReference type="ARBA" id="ARBA00022473"/>
    </source>
</evidence>
<dbReference type="PhylomeDB" id="A7SUW0"/>
<keyword evidence="6" id="KW-0804">Transcription</keyword>
<dbReference type="eggNOG" id="KOG3517">
    <property type="taxonomic scope" value="Eukaryota"/>
</dbReference>
<accession>A7SUW0</accession>
<dbReference type="STRING" id="45351.A7SUW0"/>
<dbReference type="InterPro" id="IPR043565">
    <property type="entry name" value="PAX_fam"/>
</dbReference>
<dbReference type="GO" id="GO:0003677">
    <property type="term" value="F:DNA binding"/>
    <property type="evidence" value="ECO:0007669"/>
    <property type="project" value="UniProtKB-KW"/>
</dbReference>
<feature type="domain" description="Paired" evidence="8">
    <location>
        <begin position="1"/>
        <end position="123"/>
    </location>
</feature>
<evidence type="ECO:0000256" key="1">
    <source>
        <dbReference type="ARBA" id="ARBA00004123"/>
    </source>
</evidence>
<keyword evidence="2" id="KW-0217">Developmental protein</keyword>
<protein>
    <recommendedName>
        <fullName evidence="8">Paired domain-containing protein</fullName>
    </recommendedName>
</protein>
<dbReference type="OrthoDB" id="3225452at2759"/>
<dbReference type="GO" id="GO:0005634">
    <property type="term" value="C:nucleus"/>
    <property type="evidence" value="ECO:0007669"/>
    <property type="project" value="UniProtKB-SubCell"/>
</dbReference>
<keyword evidence="5" id="KW-0238">DNA-binding</keyword>
<dbReference type="InParanoid" id="A7SUW0"/>
<dbReference type="PROSITE" id="PS51057">
    <property type="entry name" value="PAIRED_2"/>
    <property type="match status" value="1"/>
</dbReference>
<comment type="subcellular location">
    <subcellularLocation>
        <location evidence="1">Nucleus</location>
    </subcellularLocation>
</comment>
<organism evidence="9 10">
    <name type="scientific">Nematostella vectensis</name>
    <name type="common">Starlet sea anemone</name>
    <dbReference type="NCBI Taxonomy" id="45351"/>
    <lineage>
        <taxon>Eukaryota</taxon>
        <taxon>Metazoa</taxon>
        <taxon>Cnidaria</taxon>
        <taxon>Anthozoa</taxon>
        <taxon>Hexacorallia</taxon>
        <taxon>Actiniaria</taxon>
        <taxon>Edwardsiidae</taxon>
        <taxon>Nematostella</taxon>
    </lineage>
</organism>